<dbReference type="GeneID" id="92930561"/>
<sequence>MKRLMLALLASGALLWGMDAVAATAAQAQQAINSAKAAMAKTEAIHYQWLATPKLLEAAEAAYKAGKYDEAVAKAEHAQKLAELAYEQGESQAKKYGVRLTKEGVSLE</sequence>
<evidence type="ECO:0000256" key="1">
    <source>
        <dbReference type="SAM" id="SignalP"/>
    </source>
</evidence>
<protein>
    <recommendedName>
        <fullName evidence="4">SoxXA-binding protein SoxK</fullName>
    </recommendedName>
</protein>
<evidence type="ECO:0008006" key="4">
    <source>
        <dbReference type="Google" id="ProtNLM"/>
    </source>
</evidence>
<keyword evidence="1" id="KW-0732">Signal</keyword>
<dbReference type="Gene3D" id="1.20.1270.390">
    <property type="match status" value="1"/>
</dbReference>
<dbReference type="eggNOG" id="ENOG5031FFJ">
    <property type="taxonomic scope" value="Bacteria"/>
</dbReference>
<evidence type="ECO:0000313" key="2">
    <source>
        <dbReference type="EMBL" id="AIA54430.1"/>
    </source>
</evidence>
<name>A0A059ZRZ1_ACICK</name>
<dbReference type="Proteomes" id="UP000005522">
    <property type="component" value="Chromosome"/>
</dbReference>
<proteinExistence type="predicted"/>
<dbReference type="AlphaFoldDB" id="A0A059ZRZ1"/>
<dbReference type="KEGG" id="acz:Acaty_c0545"/>
<gene>
    <name evidence="2" type="ORF">Acaty_c0545</name>
</gene>
<dbReference type="HOGENOM" id="CLU_2191234_0_0_6"/>
<organism evidence="2 3">
    <name type="scientific">Acidithiobacillus caldus (strain ATCC 51756 / DSM 8584 / KU)</name>
    <dbReference type="NCBI Taxonomy" id="637389"/>
    <lineage>
        <taxon>Bacteria</taxon>
        <taxon>Pseudomonadati</taxon>
        <taxon>Pseudomonadota</taxon>
        <taxon>Acidithiobacillia</taxon>
        <taxon>Acidithiobacillales</taxon>
        <taxon>Acidithiobacillaceae</taxon>
        <taxon>Acidithiobacillus</taxon>
    </lineage>
</organism>
<reference evidence="2 3" key="1">
    <citation type="journal article" date="2009" name="J. Bacteriol.">
        <title>Draft genome sequence of the extremely acidophilic bacterium Acidithiobacillus caldus ATCC 51756 reveals metabolic versatility in the genus Acidithiobacillus.</title>
        <authorList>
            <person name="Valdes J."/>
            <person name="Quatrini R."/>
            <person name="Hallberg K."/>
            <person name="Dopson M."/>
            <person name="Valenzuela P.D."/>
            <person name="Holmes D.S."/>
        </authorList>
    </citation>
    <scope>NUCLEOTIDE SEQUENCE [LARGE SCALE GENOMIC DNA]</scope>
    <source>
        <strain evidence="3">ATCC 51756 / DSM 8584 / KU</strain>
    </source>
</reference>
<accession>A0A059ZRZ1</accession>
<feature type="chain" id="PRO_5001581858" description="SoxXA-binding protein SoxK" evidence="1">
    <location>
        <begin position="23"/>
        <end position="108"/>
    </location>
</feature>
<feature type="signal peptide" evidence="1">
    <location>
        <begin position="1"/>
        <end position="22"/>
    </location>
</feature>
<evidence type="ECO:0000313" key="3">
    <source>
        <dbReference type="Proteomes" id="UP000005522"/>
    </source>
</evidence>
<dbReference type="RefSeq" id="WP_004870680.1">
    <property type="nucleotide sequence ID" value="NZ_CP005986.1"/>
</dbReference>
<dbReference type="EMBL" id="CP005986">
    <property type="protein sequence ID" value="AIA54430.1"/>
    <property type="molecule type" value="Genomic_DNA"/>
</dbReference>